<evidence type="ECO:0008006" key="3">
    <source>
        <dbReference type="Google" id="ProtNLM"/>
    </source>
</evidence>
<name>A0AAE3GYT5_9BACT</name>
<reference evidence="1 2" key="1">
    <citation type="submission" date="2018-11" db="EMBL/GenBank/DDBJ databases">
        <title>Novel bacteria species description.</title>
        <authorList>
            <person name="Han J.-H."/>
        </authorList>
    </citation>
    <scope>NUCLEOTIDE SEQUENCE [LARGE SCALE GENOMIC DNA]</scope>
    <source>
        <strain evidence="1 2">KCTC23259</strain>
    </source>
</reference>
<accession>A0AAE3GYT5</accession>
<dbReference type="InterPro" id="IPR009282">
    <property type="entry name" value="DUF937"/>
</dbReference>
<sequence>MLEVLQGLIQQAGQSAVVENTDVPNEHNEGVMGEVMQGLLGGLTNQANSQGGIGSLLGMLTGGGNSNQGGSLMSNPMVAGIAQNIIGSIMSKFGLSNSAAAGVVSSMLPSVLGGLISKANDPNDSSVDTGGIMSVLSGGKTDGIDFGSLLSQGAGALSDGKLDMNDLINLASGGSSNQGQSTGGGLFGNILGGLFGKK</sequence>
<dbReference type="SUPFAM" id="SSF140804">
    <property type="entry name" value="YidB-like"/>
    <property type="match status" value="1"/>
</dbReference>
<protein>
    <recommendedName>
        <fullName evidence="3">DUF937 domain-containing protein</fullName>
    </recommendedName>
</protein>
<dbReference type="AlphaFoldDB" id="A0AAE3GYT5"/>
<dbReference type="RefSeq" id="WP_255035428.1">
    <property type="nucleotide sequence ID" value="NZ_RJUF01000002.1"/>
</dbReference>
<dbReference type="EMBL" id="RJUF01000002">
    <property type="protein sequence ID" value="MCP9761688.1"/>
    <property type="molecule type" value="Genomic_DNA"/>
</dbReference>
<evidence type="ECO:0000313" key="2">
    <source>
        <dbReference type="Proteomes" id="UP001204144"/>
    </source>
</evidence>
<comment type="caution">
    <text evidence="1">The sequence shown here is derived from an EMBL/GenBank/DDBJ whole genome shotgun (WGS) entry which is preliminary data.</text>
</comment>
<gene>
    <name evidence="1" type="ORF">EGI31_01890</name>
</gene>
<dbReference type="InterPro" id="IPR027405">
    <property type="entry name" value="YidB-like"/>
</dbReference>
<keyword evidence="2" id="KW-1185">Reference proteome</keyword>
<dbReference type="Pfam" id="PF06078">
    <property type="entry name" value="DUF937"/>
    <property type="match status" value="2"/>
</dbReference>
<evidence type="ECO:0000313" key="1">
    <source>
        <dbReference type="EMBL" id="MCP9761688.1"/>
    </source>
</evidence>
<dbReference type="Proteomes" id="UP001204144">
    <property type="component" value="Unassembled WGS sequence"/>
</dbReference>
<organism evidence="1 2">
    <name type="scientific">Lacihabitans soyangensis</name>
    <dbReference type="NCBI Taxonomy" id="869394"/>
    <lineage>
        <taxon>Bacteria</taxon>
        <taxon>Pseudomonadati</taxon>
        <taxon>Bacteroidota</taxon>
        <taxon>Cytophagia</taxon>
        <taxon>Cytophagales</taxon>
        <taxon>Leadbetterellaceae</taxon>
        <taxon>Lacihabitans</taxon>
    </lineage>
</organism>
<proteinExistence type="predicted"/>